<dbReference type="GO" id="GO:0051537">
    <property type="term" value="F:2 iron, 2 sulfur cluster binding"/>
    <property type="evidence" value="ECO:0007669"/>
    <property type="project" value="UniProtKB-KW"/>
</dbReference>
<evidence type="ECO:0000256" key="4">
    <source>
        <dbReference type="ARBA" id="ARBA00022982"/>
    </source>
</evidence>
<dbReference type="EMBL" id="BMMF01000014">
    <property type="protein sequence ID" value="GGK49878.1"/>
    <property type="molecule type" value="Genomic_DNA"/>
</dbReference>
<comment type="caution">
    <text evidence="10">The sequence shown here is derived from an EMBL/GenBank/DDBJ whole genome shotgun (WGS) entry which is preliminary data.</text>
</comment>
<dbReference type="InterPro" id="IPR007419">
    <property type="entry name" value="BFD-like_2Fe2S-bd_dom"/>
</dbReference>
<name>A0A917QGN5_9HYPH</name>
<evidence type="ECO:0000256" key="2">
    <source>
        <dbReference type="ARBA" id="ARBA00022714"/>
    </source>
</evidence>
<dbReference type="PANTHER" id="PTHR37424">
    <property type="entry name" value="BACTERIOFERRITIN-ASSOCIATED FERREDOXIN"/>
    <property type="match status" value="1"/>
</dbReference>
<sequence length="82" mass="8371">MIVCSCNVLSDTQVKACMAPGGAGPRTPAQVYRCLGCSPRCGRCATTIRKIMNASFAEASADAVEGCTTACAATCLHQAKVA</sequence>
<dbReference type="InterPro" id="IPR052371">
    <property type="entry name" value="BFD-associated_ferredoxin"/>
</dbReference>
<keyword evidence="6" id="KW-0411">Iron-sulfur</keyword>
<keyword evidence="4" id="KW-0249">Electron transport</keyword>
<evidence type="ECO:0000259" key="9">
    <source>
        <dbReference type="Pfam" id="PF04324"/>
    </source>
</evidence>
<comment type="similarity">
    <text evidence="8">Belongs to the Bfd family.</text>
</comment>
<evidence type="ECO:0000256" key="7">
    <source>
        <dbReference type="ARBA" id="ARBA00039386"/>
    </source>
</evidence>
<dbReference type="GO" id="GO:0046872">
    <property type="term" value="F:metal ion binding"/>
    <property type="evidence" value="ECO:0007669"/>
    <property type="project" value="UniProtKB-KW"/>
</dbReference>
<accession>A0A917QGN5</accession>
<evidence type="ECO:0000256" key="3">
    <source>
        <dbReference type="ARBA" id="ARBA00022723"/>
    </source>
</evidence>
<evidence type="ECO:0000256" key="5">
    <source>
        <dbReference type="ARBA" id="ARBA00023004"/>
    </source>
</evidence>
<reference evidence="10 11" key="1">
    <citation type="journal article" date="2014" name="Int. J. Syst. Evol. Microbiol.">
        <title>Complete genome sequence of Corynebacterium casei LMG S-19264T (=DSM 44701T), isolated from a smear-ripened cheese.</title>
        <authorList>
            <consortium name="US DOE Joint Genome Institute (JGI-PGF)"/>
            <person name="Walter F."/>
            <person name="Albersmeier A."/>
            <person name="Kalinowski J."/>
            <person name="Ruckert C."/>
        </authorList>
    </citation>
    <scope>NUCLEOTIDE SEQUENCE [LARGE SCALE GENOMIC DNA]</scope>
    <source>
        <strain evidence="10 11">CGMCC 1.9161</strain>
    </source>
</reference>
<evidence type="ECO:0000256" key="8">
    <source>
        <dbReference type="ARBA" id="ARBA00046332"/>
    </source>
</evidence>
<keyword evidence="2" id="KW-0001">2Fe-2S</keyword>
<proteinExistence type="inferred from homology"/>
<dbReference type="AlphaFoldDB" id="A0A917QGN5"/>
<protein>
    <recommendedName>
        <fullName evidence="7">Bacterioferritin-associated ferredoxin</fullName>
    </recommendedName>
</protein>
<keyword evidence="5" id="KW-0408">Iron</keyword>
<evidence type="ECO:0000313" key="11">
    <source>
        <dbReference type="Proteomes" id="UP000600449"/>
    </source>
</evidence>
<evidence type="ECO:0000256" key="1">
    <source>
        <dbReference type="ARBA" id="ARBA00022448"/>
    </source>
</evidence>
<keyword evidence="3" id="KW-0479">Metal-binding</keyword>
<evidence type="ECO:0000256" key="6">
    <source>
        <dbReference type="ARBA" id="ARBA00023014"/>
    </source>
</evidence>
<dbReference type="PANTHER" id="PTHR37424:SF1">
    <property type="entry name" value="BACTERIOFERRITIN-ASSOCIATED FERREDOXIN"/>
    <property type="match status" value="1"/>
</dbReference>
<dbReference type="RefSeq" id="WP_188915140.1">
    <property type="nucleotide sequence ID" value="NZ_BMMF01000014.1"/>
</dbReference>
<dbReference type="Proteomes" id="UP000600449">
    <property type="component" value="Unassembled WGS sequence"/>
</dbReference>
<dbReference type="Pfam" id="PF04324">
    <property type="entry name" value="Fer2_BFD"/>
    <property type="match status" value="1"/>
</dbReference>
<keyword evidence="11" id="KW-1185">Reference proteome</keyword>
<feature type="domain" description="BFD-like [2Fe-2S]-binding" evidence="9">
    <location>
        <begin position="2"/>
        <end position="53"/>
    </location>
</feature>
<keyword evidence="1" id="KW-0813">Transport</keyword>
<gene>
    <name evidence="10" type="ORF">GCM10011322_41130</name>
</gene>
<dbReference type="Gene3D" id="1.10.10.1100">
    <property type="entry name" value="BFD-like [2Fe-2S]-binding domain"/>
    <property type="match status" value="1"/>
</dbReference>
<organism evidence="10 11">
    <name type="scientific">Salinarimonas ramus</name>
    <dbReference type="NCBI Taxonomy" id="690164"/>
    <lineage>
        <taxon>Bacteria</taxon>
        <taxon>Pseudomonadati</taxon>
        <taxon>Pseudomonadota</taxon>
        <taxon>Alphaproteobacteria</taxon>
        <taxon>Hyphomicrobiales</taxon>
        <taxon>Salinarimonadaceae</taxon>
        <taxon>Salinarimonas</taxon>
    </lineage>
</organism>
<evidence type="ECO:0000313" key="10">
    <source>
        <dbReference type="EMBL" id="GGK49878.1"/>
    </source>
</evidence>
<dbReference type="InterPro" id="IPR041854">
    <property type="entry name" value="BFD-like_2Fe2S-bd_dom_sf"/>
</dbReference>